<reference evidence="7" key="4">
    <citation type="submission" date="2021-09" db="EMBL/GenBank/DDBJ databases">
        <authorList>
            <person name="Gilroy R."/>
        </authorList>
    </citation>
    <scope>NUCLEOTIDE SEQUENCE</scope>
    <source>
        <strain evidence="7">CHK175-13533</strain>
    </source>
</reference>
<dbReference type="InterPro" id="IPR001129">
    <property type="entry name" value="Membr-assoc_MAPEG"/>
</dbReference>
<name>A0A1U9K2C0_9BURK</name>
<dbReference type="Gene3D" id="1.20.120.550">
    <property type="entry name" value="Membrane associated eicosanoid/glutathione metabolism-like domain"/>
    <property type="match status" value="1"/>
</dbReference>
<protein>
    <submittedName>
        <fullName evidence="7">MAPEG family protein</fullName>
    </submittedName>
    <submittedName>
        <fullName evidence="8">MAPEG superfamily protein</fullName>
    </submittedName>
</protein>
<dbReference type="PANTHER" id="PTHR35371">
    <property type="entry name" value="INNER MEMBRANE PROTEIN"/>
    <property type="match status" value="1"/>
</dbReference>
<keyword evidence="3 5" id="KW-1133">Transmembrane helix</keyword>
<evidence type="ECO:0000256" key="3">
    <source>
        <dbReference type="ARBA" id="ARBA00022989"/>
    </source>
</evidence>
<reference evidence="6 9" key="1">
    <citation type="submission" date="2017-01" db="EMBL/GenBank/DDBJ databases">
        <title>Complete Genome Sequence of Paenalcaligenes hominis, Isolated from a paraplegic Patient with neurogenic bladder.</title>
        <authorList>
            <person name="Mukhopadhyay R."/>
            <person name="Joaquin J."/>
            <person name="Hogue R."/>
            <person name="Kilaru A."/>
            <person name="Jospin G."/>
            <person name="Mars K."/>
            <person name="Eisen J.A."/>
            <person name="Chaturvedi V."/>
        </authorList>
    </citation>
    <scope>NUCLEOTIDE SEQUENCE [LARGE SCALE GENOMIC DNA]</scope>
    <source>
        <strain evidence="6 9">15S00501</strain>
    </source>
</reference>
<evidence type="ECO:0000313" key="7">
    <source>
        <dbReference type="EMBL" id="HJH24155.1"/>
    </source>
</evidence>
<dbReference type="SUPFAM" id="SSF161084">
    <property type="entry name" value="MAPEG domain-like"/>
    <property type="match status" value="1"/>
</dbReference>
<evidence type="ECO:0000256" key="1">
    <source>
        <dbReference type="ARBA" id="ARBA00004370"/>
    </source>
</evidence>
<dbReference type="EMBL" id="JAATIZ010000004">
    <property type="protein sequence ID" value="NJB66052.1"/>
    <property type="molecule type" value="Genomic_DNA"/>
</dbReference>
<evidence type="ECO:0000256" key="5">
    <source>
        <dbReference type="SAM" id="Phobius"/>
    </source>
</evidence>
<evidence type="ECO:0000256" key="4">
    <source>
        <dbReference type="ARBA" id="ARBA00023136"/>
    </source>
</evidence>
<comment type="subcellular location">
    <subcellularLocation>
        <location evidence="1">Membrane</location>
    </subcellularLocation>
</comment>
<reference evidence="7" key="3">
    <citation type="journal article" date="2021" name="PeerJ">
        <title>Extensive microbial diversity within the chicken gut microbiome revealed by metagenomics and culture.</title>
        <authorList>
            <person name="Gilroy R."/>
            <person name="Ravi A."/>
            <person name="Getino M."/>
            <person name="Pursley I."/>
            <person name="Horton D.L."/>
            <person name="Alikhan N.F."/>
            <person name="Baker D."/>
            <person name="Gharbi K."/>
            <person name="Hall N."/>
            <person name="Watson M."/>
            <person name="Adriaenssens E.M."/>
            <person name="Foster-Nyarko E."/>
            <person name="Jarju S."/>
            <person name="Secka A."/>
            <person name="Antonio M."/>
            <person name="Oren A."/>
            <person name="Chaudhuri R.R."/>
            <person name="La Ragione R."/>
            <person name="Hildebrand F."/>
            <person name="Pallen M.J."/>
        </authorList>
    </citation>
    <scope>NUCLEOTIDE SEQUENCE</scope>
    <source>
        <strain evidence="7">CHK175-13533</strain>
    </source>
</reference>
<dbReference type="AlphaFoldDB" id="A0A1U9K2C0"/>
<dbReference type="Proteomes" id="UP000783934">
    <property type="component" value="Unassembled WGS sequence"/>
</dbReference>
<evidence type="ECO:0000313" key="10">
    <source>
        <dbReference type="Proteomes" id="UP000783934"/>
    </source>
</evidence>
<reference evidence="8 10" key="2">
    <citation type="submission" date="2020-03" db="EMBL/GenBank/DDBJ databases">
        <title>Genomic Encyclopedia of Type Strains, Phase IV (KMG-IV): sequencing the most valuable type-strain genomes for metagenomic binning, comparative biology and taxonomic classification.</title>
        <authorList>
            <person name="Goeker M."/>
        </authorList>
    </citation>
    <scope>NUCLEOTIDE SEQUENCE [LARGE SCALE GENOMIC DNA]</scope>
    <source>
        <strain evidence="8 10">DSM 26613</strain>
    </source>
</reference>
<evidence type="ECO:0000313" key="9">
    <source>
        <dbReference type="Proteomes" id="UP000189369"/>
    </source>
</evidence>
<dbReference type="KEGG" id="phn:PAEH1_12975"/>
<evidence type="ECO:0000256" key="2">
    <source>
        <dbReference type="ARBA" id="ARBA00022692"/>
    </source>
</evidence>
<proteinExistence type="predicted"/>
<dbReference type="EMBL" id="DYTQ01000075">
    <property type="protein sequence ID" value="HJH24155.1"/>
    <property type="molecule type" value="Genomic_DNA"/>
</dbReference>
<dbReference type="InterPro" id="IPR023352">
    <property type="entry name" value="MAPEG-like_dom_sf"/>
</dbReference>
<dbReference type="GO" id="GO:0016020">
    <property type="term" value="C:membrane"/>
    <property type="evidence" value="ECO:0007669"/>
    <property type="project" value="UniProtKB-SubCell"/>
</dbReference>
<feature type="transmembrane region" description="Helical" evidence="5">
    <location>
        <begin position="100"/>
        <end position="119"/>
    </location>
</feature>
<dbReference type="Pfam" id="PF01124">
    <property type="entry name" value="MAPEG"/>
    <property type="match status" value="1"/>
</dbReference>
<dbReference type="STRING" id="643674.PAEH1_12975"/>
<evidence type="ECO:0000313" key="8">
    <source>
        <dbReference type="EMBL" id="NJB66052.1"/>
    </source>
</evidence>
<keyword evidence="10" id="KW-1185">Reference proteome</keyword>
<organism evidence="6 9">
    <name type="scientific">Paenalcaligenes hominis</name>
    <dbReference type="NCBI Taxonomy" id="643674"/>
    <lineage>
        <taxon>Bacteria</taxon>
        <taxon>Pseudomonadati</taxon>
        <taxon>Pseudomonadota</taxon>
        <taxon>Betaproteobacteria</taxon>
        <taxon>Burkholderiales</taxon>
        <taxon>Alcaligenaceae</taxon>
        <taxon>Paenalcaligenes</taxon>
    </lineage>
</organism>
<sequence length="120" mass="13505">MVEWILVGAAILPLVAAVSAKAGGSQFDNHEPRAWLAHQSGWRARAHAAQKNTFEALPLFYAAVLFALYKGVDTDVIVQWGCIWLGLRLAYIWIYIKDWALTRSIVWGLSFIVSIFILFL</sequence>
<accession>A0A1U9K2C0</accession>
<dbReference type="OrthoDB" id="513661at2"/>
<feature type="transmembrane region" description="Helical" evidence="5">
    <location>
        <begin position="76"/>
        <end position="94"/>
    </location>
</feature>
<gene>
    <name evidence="8" type="ORF">GGR41_002307</name>
    <name evidence="7" type="ORF">K8U84_06340</name>
    <name evidence="6" type="ORF">PAEH1_12975</name>
</gene>
<evidence type="ECO:0000313" key="6">
    <source>
        <dbReference type="EMBL" id="AQS52213.1"/>
    </source>
</evidence>
<dbReference type="Proteomes" id="UP000189369">
    <property type="component" value="Chromosome"/>
</dbReference>
<dbReference type="EMBL" id="CP019697">
    <property type="protein sequence ID" value="AQS52213.1"/>
    <property type="molecule type" value="Genomic_DNA"/>
</dbReference>
<dbReference type="Proteomes" id="UP000700248">
    <property type="component" value="Unassembled WGS sequence"/>
</dbReference>
<dbReference type="RefSeq" id="WP_077734883.1">
    <property type="nucleotide sequence ID" value="NZ_BMCQ01000005.1"/>
</dbReference>
<dbReference type="PANTHER" id="PTHR35371:SF1">
    <property type="entry name" value="BLR7753 PROTEIN"/>
    <property type="match status" value="1"/>
</dbReference>
<keyword evidence="2 5" id="KW-0812">Transmembrane</keyword>
<keyword evidence="4 5" id="KW-0472">Membrane</keyword>